<dbReference type="Pfam" id="PF00480">
    <property type="entry name" value="ROK"/>
    <property type="match status" value="1"/>
</dbReference>
<dbReference type="AlphaFoldDB" id="A0A761KQE9"/>
<protein>
    <submittedName>
        <fullName evidence="8">Fructokinase</fullName>
        <ecNumber evidence="8">2.7.1.4</ecNumber>
    </submittedName>
</protein>
<dbReference type="PROSITE" id="PS01125">
    <property type="entry name" value="ROK"/>
    <property type="match status" value="1"/>
</dbReference>
<dbReference type="SUPFAM" id="SSF53067">
    <property type="entry name" value="Actin-like ATPase domain"/>
    <property type="match status" value="1"/>
</dbReference>
<evidence type="ECO:0000256" key="7">
    <source>
        <dbReference type="ARBA" id="ARBA00023277"/>
    </source>
</evidence>
<keyword evidence="7" id="KW-0119">Carbohydrate metabolism</keyword>
<keyword evidence="2" id="KW-0479">Metal-binding</keyword>
<name>A0A761KQE9_SALER</name>
<dbReference type="GO" id="GO:0005524">
    <property type="term" value="F:ATP binding"/>
    <property type="evidence" value="ECO:0007669"/>
    <property type="project" value="UniProtKB-KW"/>
</dbReference>
<dbReference type="CDD" id="cd24066">
    <property type="entry name" value="ASKHA_NBD_ROK_EcFRK-like"/>
    <property type="match status" value="1"/>
</dbReference>
<dbReference type="NCBIfam" id="NF007108">
    <property type="entry name" value="PRK09557.1"/>
    <property type="match status" value="1"/>
</dbReference>
<accession>A0A761KQE9</accession>
<dbReference type="FunFam" id="3.30.420.40:FF:000154">
    <property type="entry name" value="Fructokinase"/>
    <property type="match status" value="1"/>
</dbReference>
<dbReference type="EC" id="2.7.1.4" evidence="8"/>
<keyword evidence="4 8" id="KW-0418">Kinase</keyword>
<dbReference type="EMBL" id="DAAXYS010000007">
    <property type="protein sequence ID" value="HAG3146470.1"/>
    <property type="molecule type" value="Genomic_DNA"/>
</dbReference>
<evidence type="ECO:0000256" key="4">
    <source>
        <dbReference type="ARBA" id="ARBA00022777"/>
    </source>
</evidence>
<keyword evidence="3" id="KW-0547">Nucleotide-binding</keyword>
<evidence type="ECO:0000256" key="5">
    <source>
        <dbReference type="ARBA" id="ARBA00022833"/>
    </source>
</evidence>
<dbReference type="PANTHER" id="PTHR18964:SF174">
    <property type="entry name" value="D-ALLOSE KINASE-RELATED"/>
    <property type="match status" value="1"/>
</dbReference>
<reference evidence="8" key="2">
    <citation type="submission" date="2020-02" db="EMBL/GenBank/DDBJ databases">
        <authorList>
            <consortium name="NCBI Pathogen Detection Project"/>
        </authorList>
    </citation>
    <scope>NUCLEOTIDE SEQUENCE</scope>
    <source>
        <strain evidence="8">MA.S/20050497</strain>
    </source>
</reference>
<evidence type="ECO:0000256" key="3">
    <source>
        <dbReference type="ARBA" id="ARBA00022741"/>
    </source>
</evidence>
<reference evidence="8" key="1">
    <citation type="journal article" date="2018" name="Genome Biol.">
        <title>SKESA: strategic k-mer extension for scrupulous assemblies.</title>
        <authorList>
            <person name="Souvorov A."/>
            <person name="Agarwala R."/>
            <person name="Lipman D.J."/>
        </authorList>
    </citation>
    <scope>NUCLEOTIDE SEQUENCE</scope>
    <source>
        <strain evidence="8">MA.S/20050497</strain>
    </source>
</reference>
<evidence type="ECO:0000256" key="1">
    <source>
        <dbReference type="ARBA" id="ARBA00022679"/>
    </source>
</evidence>
<dbReference type="PANTHER" id="PTHR18964">
    <property type="entry name" value="ROK (REPRESSOR, ORF, KINASE) FAMILY"/>
    <property type="match status" value="1"/>
</dbReference>
<comment type="caution">
    <text evidence="8">The sequence shown here is derived from an EMBL/GenBank/DDBJ whole genome shotgun (WGS) entry which is preliminary data.</text>
</comment>
<sequence length="345" mass="37104">MRIGIDLGGTKTEVIALDDAGEQRFRHRLPTPREDYQQTIETIATLVDMAEQATGQTGSVGIGIPGSLSPYTGVVKNANSTWLNGQPFDSDVSRRLKREVRLANDANCLAVSEAVDGAAAGAQTVFAVIIGTGCGAGVALNGRAHIGGNGTAGEWGHNPLPWMDDDELRYREEIPCYCGKQGCIETFISGTGFATDYQRLSGKTLKGDEIIRLVDAQDAVAELALSRYELRLAKALSHVVNILDPDVIVLGGGMSNVERLYKTVPSLMKSFVFGGEARRRYVRRGMAIQAACAARPGCGRWRNVFSRMARHPATGVTDGCLCFRRPYTSNDDMAENESRAAGSAT</sequence>
<keyword evidence="6" id="KW-0067">ATP-binding</keyword>
<dbReference type="GO" id="GO:0008865">
    <property type="term" value="F:fructokinase activity"/>
    <property type="evidence" value="ECO:0007669"/>
    <property type="project" value="UniProtKB-EC"/>
</dbReference>
<proteinExistence type="predicted"/>
<gene>
    <name evidence="8" type="primary">mak</name>
    <name evidence="8" type="ORF">G8Z18_000982</name>
</gene>
<dbReference type="GO" id="GO:0046872">
    <property type="term" value="F:metal ion binding"/>
    <property type="evidence" value="ECO:0007669"/>
    <property type="project" value="UniProtKB-KW"/>
</dbReference>
<keyword evidence="5" id="KW-0862">Zinc</keyword>
<dbReference type="InterPro" id="IPR049874">
    <property type="entry name" value="ROK_cs"/>
</dbReference>
<dbReference type="Gene3D" id="3.30.420.40">
    <property type="match status" value="2"/>
</dbReference>
<dbReference type="InterPro" id="IPR043129">
    <property type="entry name" value="ATPase_NBD"/>
</dbReference>
<dbReference type="FunFam" id="3.30.420.40:FF:000093">
    <property type="entry name" value="Fructokinase"/>
    <property type="match status" value="1"/>
</dbReference>
<keyword evidence="1 8" id="KW-0808">Transferase</keyword>
<evidence type="ECO:0000313" key="8">
    <source>
        <dbReference type="EMBL" id="HAG3146470.1"/>
    </source>
</evidence>
<dbReference type="InterPro" id="IPR000600">
    <property type="entry name" value="ROK"/>
</dbReference>
<evidence type="ECO:0000256" key="2">
    <source>
        <dbReference type="ARBA" id="ARBA00022723"/>
    </source>
</evidence>
<organism evidence="8">
    <name type="scientific">Salmonella enterica</name>
    <name type="common">Salmonella choleraesuis</name>
    <dbReference type="NCBI Taxonomy" id="28901"/>
    <lineage>
        <taxon>Bacteria</taxon>
        <taxon>Pseudomonadati</taxon>
        <taxon>Pseudomonadota</taxon>
        <taxon>Gammaproteobacteria</taxon>
        <taxon>Enterobacterales</taxon>
        <taxon>Enterobacteriaceae</taxon>
        <taxon>Salmonella</taxon>
    </lineage>
</organism>
<evidence type="ECO:0000256" key="6">
    <source>
        <dbReference type="ARBA" id="ARBA00022840"/>
    </source>
</evidence>